<dbReference type="Proteomes" id="UP001595548">
    <property type="component" value="Unassembled WGS sequence"/>
</dbReference>
<keyword evidence="3" id="KW-1185">Reference proteome</keyword>
<sequence length="349" mass="39863">MIDFHCKCGTRVFFRNTQCLTCQRLLGFDSVGFYMLSLRAAANDHRVLHDEDSGKEFRYCGNYDDYNACNWLLPAASPERFCISCRLNKTVPDLDRGINVERWIRLESAKRHTLYSILRLGLALTPANDRHIKLEFAFLEDGRTNAEYADTFVATGHGSGLITINLAEADASYREKVREQLGESYRTLLGHFRHEIGHYYYELLVASTDWRAPFETLFGNPDEDYNSALKQHYNTVADDWAPDYISAYAQSHPLEDWAETWAHYLHMIDTLETAGQFDVMQLKGESAEGRGVLNKPFAELVDTWLELSVKLNALNRSMGMRDAYPFVITDPVYAKLDFIHRVVGASVAA</sequence>
<comment type="caution">
    <text evidence="2">The sequence shown here is derived from an EMBL/GenBank/DDBJ whole genome shotgun (WGS) entry which is preliminary data.</text>
</comment>
<proteinExistence type="predicted"/>
<dbReference type="RefSeq" id="WP_382416129.1">
    <property type="nucleotide sequence ID" value="NZ_AP031500.1"/>
</dbReference>
<organism evidence="2 3">
    <name type="scientific">Gilvimarinus japonicus</name>
    <dbReference type="NCBI Taxonomy" id="1796469"/>
    <lineage>
        <taxon>Bacteria</taxon>
        <taxon>Pseudomonadati</taxon>
        <taxon>Pseudomonadota</taxon>
        <taxon>Gammaproteobacteria</taxon>
        <taxon>Cellvibrionales</taxon>
        <taxon>Cellvibrionaceae</taxon>
        <taxon>Gilvimarinus</taxon>
    </lineage>
</organism>
<evidence type="ECO:0000313" key="2">
    <source>
        <dbReference type="EMBL" id="MFC3155432.1"/>
    </source>
</evidence>
<evidence type="ECO:0000259" key="1">
    <source>
        <dbReference type="Pfam" id="PF10005"/>
    </source>
</evidence>
<dbReference type="PIRSF" id="PIRSF012641">
    <property type="entry name" value="UCP012641"/>
    <property type="match status" value="1"/>
</dbReference>
<dbReference type="InterPro" id="IPR031321">
    <property type="entry name" value="UCP012641"/>
</dbReference>
<dbReference type="Pfam" id="PF10005">
    <property type="entry name" value="Zn_ribbon_DZR_6"/>
    <property type="match status" value="1"/>
</dbReference>
<protein>
    <submittedName>
        <fullName evidence="2">Zinc-binding metallopeptidase</fullName>
    </submittedName>
</protein>
<feature type="domain" description="Zinc-ribbon" evidence="1">
    <location>
        <begin position="4"/>
        <end position="95"/>
    </location>
</feature>
<reference evidence="3" key="1">
    <citation type="journal article" date="2019" name="Int. J. Syst. Evol. Microbiol.">
        <title>The Global Catalogue of Microorganisms (GCM) 10K type strain sequencing project: providing services to taxonomists for standard genome sequencing and annotation.</title>
        <authorList>
            <consortium name="The Broad Institute Genomics Platform"/>
            <consortium name="The Broad Institute Genome Sequencing Center for Infectious Disease"/>
            <person name="Wu L."/>
            <person name="Ma J."/>
        </authorList>
    </citation>
    <scope>NUCLEOTIDE SEQUENCE [LARGE SCALE GENOMIC DNA]</scope>
    <source>
        <strain evidence="3">KCTC 52141</strain>
    </source>
</reference>
<name>A0ABV7HNW3_9GAMM</name>
<dbReference type="EMBL" id="JBHRTL010000006">
    <property type="protein sequence ID" value="MFC3155432.1"/>
    <property type="molecule type" value="Genomic_DNA"/>
</dbReference>
<gene>
    <name evidence="2" type="ORF">ACFOEB_09500</name>
</gene>
<accession>A0ABV7HNW3</accession>
<dbReference type="Gene3D" id="3.40.390.70">
    <property type="match status" value="1"/>
</dbReference>
<dbReference type="InterPro" id="IPR011201">
    <property type="entry name" value="Zinc-ribbon_6_bact"/>
</dbReference>
<evidence type="ECO:0000313" key="3">
    <source>
        <dbReference type="Proteomes" id="UP001595548"/>
    </source>
</evidence>
<dbReference type="Pfam" id="PF15887">
    <property type="entry name" value="Peptidase_Mx"/>
    <property type="match status" value="1"/>
</dbReference>